<feature type="compositionally biased region" description="Low complexity" evidence="1">
    <location>
        <begin position="11"/>
        <end position="30"/>
    </location>
</feature>
<protein>
    <recommendedName>
        <fullName evidence="4">DUF834 domain-containing protein</fullName>
    </recommendedName>
</protein>
<feature type="compositionally biased region" description="Basic and acidic residues" evidence="1">
    <location>
        <begin position="89"/>
        <end position="102"/>
    </location>
</feature>
<sequence>MAAPSPPPDPVGGEAAAAGGASPPLDLAGGEAVGSRGPCGELSMGGEAVGSRTQRRAPPRQRQRDLHDSSGRLPTAASKQHTSIASAREGVESSHDREHDEVGCLSKDGCDEVDG</sequence>
<feature type="region of interest" description="Disordered" evidence="1">
    <location>
        <begin position="1"/>
        <end position="115"/>
    </location>
</feature>
<dbReference type="HOGENOM" id="CLU_2112677_0_0_1"/>
<proteinExistence type="predicted"/>
<dbReference type="Proteomes" id="UP000026961">
    <property type="component" value="Chromosome 11"/>
</dbReference>
<keyword evidence="3" id="KW-1185">Reference proteome</keyword>
<evidence type="ECO:0000256" key="1">
    <source>
        <dbReference type="SAM" id="MobiDB-lite"/>
    </source>
</evidence>
<reference evidence="2" key="2">
    <citation type="submission" date="2018-05" db="EMBL/GenBank/DDBJ databases">
        <title>OgluRS3 (Oryza glumaepatula Reference Sequence Version 3).</title>
        <authorList>
            <person name="Zhang J."/>
            <person name="Kudrna D."/>
            <person name="Lee S."/>
            <person name="Talag J."/>
            <person name="Welchert J."/>
            <person name="Wing R.A."/>
        </authorList>
    </citation>
    <scope>NUCLEOTIDE SEQUENCE [LARGE SCALE GENOMIC DNA]</scope>
</reference>
<organism evidence="2">
    <name type="scientific">Oryza glumipatula</name>
    <dbReference type="NCBI Taxonomy" id="40148"/>
    <lineage>
        <taxon>Eukaryota</taxon>
        <taxon>Viridiplantae</taxon>
        <taxon>Streptophyta</taxon>
        <taxon>Embryophyta</taxon>
        <taxon>Tracheophyta</taxon>
        <taxon>Spermatophyta</taxon>
        <taxon>Magnoliopsida</taxon>
        <taxon>Liliopsida</taxon>
        <taxon>Poales</taxon>
        <taxon>Poaceae</taxon>
        <taxon>BOP clade</taxon>
        <taxon>Oryzoideae</taxon>
        <taxon>Oryzeae</taxon>
        <taxon>Oryzinae</taxon>
        <taxon>Oryza</taxon>
    </lineage>
</organism>
<evidence type="ECO:0000313" key="2">
    <source>
        <dbReference type="EnsemblPlants" id="OGLUM11G13100.1"/>
    </source>
</evidence>
<feature type="compositionally biased region" description="Pro residues" evidence="1">
    <location>
        <begin position="1"/>
        <end position="10"/>
    </location>
</feature>
<dbReference type="EnsemblPlants" id="OGLUM11G13100.1">
    <property type="protein sequence ID" value="OGLUM11G13100.1"/>
    <property type="gene ID" value="OGLUM11G13100"/>
</dbReference>
<reference evidence="2" key="1">
    <citation type="submission" date="2015-04" db="UniProtKB">
        <authorList>
            <consortium name="EnsemblPlants"/>
        </authorList>
    </citation>
    <scope>IDENTIFICATION</scope>
</reference>
<dbReference type="Gramene" id="OGLUM11G13100.1">
    <property type="protein sequence ID" value="OGLUM11G13100.1"/>
    <property type="gene ID" value="OGLUM11G13100"/>
</dbReference>
<accession>A0A0E0BJ28</accession>
<dbReference type="AlphaFoldDB" id="A0A0E0BJ28"/>
<name>A0A0E0BJ28_9ORYZ</name>
<evidence type="ECO:0008006" key="4">
    <source>
        <dbReference type="Google" id="ProtNLM"/>
    </source>
</evidence>
<evidence type="ECO:0000313" key="3">
    <source>
        <dbReference type="Proteomes" id="UP000026961"/>
    </source>
</evidence>